<keyword evidence="2" id="KW-0479">Metal-binding</keyword>
<evidence type="ECO:0000256" key="6">
    <source>
        <dbReference type="SAM" id="Phobius"/>
    </source>
</evidence>
<dbReference type="RefSeq" id="WP_096182950.1">
    <property type="nucleotide sequence ID" value="NZ_BDUF01000086.1"/>
</dbReference>
<dbReference type="InterPro" id="IPR036922">
    <property type="entry name" value="Rieske_2Fe-2S_sf"/>
</dbReference>
<evidence type="ECO:0000256" key="5">
    <source>
        <dbReference type="ARBA" id="ARBA00023157"/>
    </source>
</evidence>
<dbReference type="GO" id="GO:0016705">
    <property type="term" value="F:oxidoreductase activity, acting on paired donors, with incorporation or reduction of molecular oxygen"/>
    <property type="evidence" value="ECO:0007669"/>
    <property type="project" value="UniProtKB-ARBA"/>
</dbReference>
<feature type="transmembrane region" description="Helical" evidence="6">
    <location>
        <begin position="28"/>
        <end position="49"/>
    </location>
</feature>
<dbReference type="AlphaFoldDB" id="A0A292YJE5"/>
<evidence type="ECO:0000313" key="9">
    <source>
        <dbReference type="Proteomes" id="UP000217785"/>
    </source>
</evidence>
<organism evidence="8 9">
    <name type="scientific">Effusibacillus lacus</name>
    <dbReference type="NCBI Taxonomy" id="1348429"/>
    <lineage>
        <taxon>Bacteria</taxon>
        <taxon>Bacillati</taxon>
        <taxon>Bacillota</taxon>
        <taxon>Bacilli</taxon>
        <taxon>Bacillales</taxon>
        <taxon>Alicyclobacillaceae</taxon>
        <taxon>Effusibacillus</taxon>
    </lineage>
</organism>
<evidence type="ECO:0000256" key="3">
    <source>
        <dbReference type="ARBA" id="ARBA00023004"/>
    </source>
</evidence>
<feature type="domain" description="Rieske" evidence="7">
    <location>
        <begin position="63"/>
        <end position="160"/>
    </location>
</feature>
<comment type="caution">
    <text evidence="8">The sequence shown here is derived from an EMBL/GenBank/DDBJ whole genome shotgun (WGS) entry which is preliminary data.</text>
</comment>
<dbReference type="Proteomes" id="UP000217785">
    <property type="component" value="Unassembled WGS sequence"/>
</dbReference>
<sequence length="173" mass="19443">MIKRFEKYLRDISLNIRRETELDMNRRGFVAASLGLIAVFFLSSIPFVAQAYRKTVEEKPDRIKIAGPDELRVGDSKTFAYPNPNDPAILVRVSEKEYRSYHIKCTHLQCPIYWDKTSGKLMCPCHNGFFSVEDGSVLAGPPQRSLPSIKLSIKKDGIYAVGVIHGTHGGKTV</sequence>
<keyword evidence="6" id="KW-0812">Transmembrane</keyword>
<proteinExistence type="predicted"/>
<evidence type="ECO:0000259" key="7">
    <source>
        <dbReference type="PROSITE" id="PS51296"/>
    </source>
</evidence>
<keyword evidence="4" id="KW-0411">Iron-sulfur</keyword>
<name>A0A292YJE5_9BACL</name>
<dbReference type="PANTHER" id="PTHR10134">
    <property type="entry name" value="CYTOCHROME B-C1 COMPLEX SUBUNIT RIESKE, MITOCHONDRIAL"/>
    <property type="match status" value="1"/>
</dbReference>
<dbReference type="Pfam" id="PF00355">
    <property type="entry name" value="Rieske"/>
    <property type="match status" value="1"/>
</dbReference>
<dbReference type="EMBL" id="BDUF01000086">
    <property type="protein sequence ID" value="GAX91227.1"/>
    <property type="molecule type" value="Genomic_DNA"/>
</dbReference>
<dbReference type="Gene3D" id="2.102.10.10">
    <property type="entry name" value="Rieske [2Fe-2S] iron-sulphur domain"/>
    <property type="match status" value="1"/>
</dbReference>
<keyword evidence="1" id="KW-0001">2Fe-2S</keyword>
<dbReference type="GO" id="GO:0051537">
    <property type="term" value="F:2 iron, 2 sulfur cluster binding"/>
    <property type="evidence" value="ECO:0007669"/>
    <property type="project" value="UniProtKB-KW"/>
</dbReference>
<gene>
    <name evidence="8" type="ORF">EFBL_2893</name>
</gene>
<dbReference type="SUPFAM" id="SSF50022">
    <property type="entry name" value="ISP domain"/>
    <property type="match status" value="1"/>
</dbReference>
<dbReference type="OrthoDB" id="9802613at2"/>
<evidence type="ECO:0000256" key="1">
    <source>
        <dbReference type="ARBA" id="ARBA00022714"/>
    </source>
</evidence>
<keyword evidence="9" id="KW-1185">Reference proteome</keyword>
<protein>
    <submittedName>
        <fullName evidence="8">(2Fe-2S)-binding protein</fullName>
    </submittedName>
</protein>
<dbReference type="GO" id="GO:0004497">
    <property type="term" value="F:monooxygenase activity"/>
    <property type="evidence" value="ECO:0007669"/>
    <property type="project" value="UniProtKB-ARBA"/>
</dbReference>
<dbReference type="InterPro" id="IPR014349">
    <property type="entry name" value="Rieske_Fe-S_prot"/>
</dbReference>
<evidence type="ECO:0000256" key="4">
    <source>
        <dbReference type="ARBA" id="ARBA00023014"/>
    </source>
</evidence>
<accession>A0A292YJE5</accession>
<reference evidence="9" key="1">
    <citation type="submission" date="2017-07" db="EMBL/GenBank/DDBJ databases">
        <title>Draft genome sequence of Effusibacillus lacus strain skLN1.</title>
        <authorList>
            <person name="Watanabe M."/>
            <person name="Kojima H."/>
            <person name="Fukui M."/>
        </authorList>
    </citation>
    <scope>NUCLEOTIDE SEQUENCE [LARGE SCALE GENOMIC DNA]</scope>
    <source>
        <strain evidence="9">skLN1</strain>
    </source>
</reference>
<keyword evidence="6" id="KW-0472">Membrane</keyword>
<evidence type="ECO:0000256" key="2">
    <source>
        <dbReference type="ARBA" id="ARBA00022723"/>
    </source>
</evidence>
<dbReference type="PROSITE" id="PS51296">
    <property type="entry name" value="RIESKE"/>
    <property type="match status" value="1"/>
</dbReference>
<keyword evidence="3" id="KW-0408">Iron</keyword>
<evidence type="ECO:0000313" key="8">
    <source>
        <dbReference type="EMBL" id="GAX91227.1"/>
    </source>
</evidence>
<dbReference type="GO" id="GO:0046872">
    <property type="term" value="F:metal ion binding"/>
    <property type="evidence" value="ECO:0007669"/>
    <property type="project" value="UniProtKB-KW"/>
</dbReference>
<keyword evidence="5" id="KW-1015">Disulfide bond</keyword>
<keyword evidence="6" id="KW-1133">Transmembrane helix</keyword>
<dbReference type="InterPro" id="IPR017941">
    <property type="entry name" value="Rieske_2Fe-2S"/>
</dbReference>